<feature type="transmembrane region" description="Helical" evidence="2">
    <location>
        <begin position="81"/>
        <end position="111"/>
    </location>
</feature>
<protein>
    <recommendedName>
        <fullName evidence="3">DUF8173 domain-containing protein</fullName>
    </recommendedName>
</protein>
<feature type="region of interest" description="Disordered" evidence="1">
    <location>
        <begin position="169"/>
        <end position="214"/>
    </location>
</feature>
<keyword evidence="2" id="KW-1133">Transmembrane helix</keyword>
<feature type="compositionally biased region" description="Basic and acidic residues" evidence="1">
    <location>
        <begin position="202"/>
        <end position="214"/>
    </location>
</feature>
<feature type="transmembrane region" description="Helical" evidence="2">
    <location>
        <begin position="131"/>
        <end position="164"/>
    </location>
</feature>
<feature type="transmembrane region" description="Helical" evidence="2">
    <location>
        <begin position="52"/>
        <end position="74"/>
    </location>
</feature>
<gene>
    <name evidence="4" type="ORF">DV706_03445</name>
</gene>
<evidence type="ECO:0000256" key="1">
    <source>
        <dbReference type="SAM" id="MobiDB-lite"/>
    </source>
</evidence>
<dbReference type="EMBL" id="CP031305">
    <property type="protein sequence ID" value="QCC53620.1"/>
    <property type="molecule type" value="Genomic_DNA"/>
</dbReference>
<feature type="transmembrane region" description="Helical" evidence="2">
    <location>
        <begin position="12"/>
        <end position="32"/>
    </location>
</feature>
<feature type="domain" description="DUF8173" evidence="3">
    <location>
        <begin position="17"/>
        <end position="165"/>
    </location>
</feature>
<dbReference type="Pfam" id="PF26514">
    <property type="entry name" value="DUF8173"/>
    <property type="match status" value="1"/>
</dbReference>
<accession>A0A4D6HIL3</accession>
<organism evidence="4 5">
    <name type="scientific">Natronorubrum bangense</name>
    <dbReference type="NCBI Taxonomy" id="61858"/>
    <lineage>
        <taxon>Archaea</taxon>
        <taxon>Methanobacteriati</taxon>
        <taxon>Methanobacteriota</taxon>
        <taxon>Stenosarchaea group</taxon>
        <taxon>Halobacteria</taxon>
        <taxon>Halobacteriales</taxon>
        <taxon>Natrialbaceae</taxon>
        <taxon>Natronorubrum</taxon>
    </lineage>
</organism>
<evidence type="ECO:0000313" key="5">
    <source>
        <dbReference type="Proteomes" id="UP000296822"/>
    </source>
</evidence>
<dbReference type="AlphaFoldDB" id="A0A4D6HIL3"/>
<proteinExistence type="predicted"/>
<sequence>MLAVVVPDLSRALGVTAGWMLLTLVLGAVLIGGIPSRTQAIRAELTSRPDRVFPAGFIVFFGLLAVASIPLFVAMVLEHPLVFAVGAVVTLPTVALWGVLLVVGGCFGVLAVGDWLVGRVGYESPSPWSSLVVGTLVIGSSQLVPVLGAVVLLGVATIGTGAVVRRRLGPDGRDESLTATDDEPVSAPTVSSATDDGSAVKWEGDSDPERDSSE</sequence>
<name>A0A4D6HIL3_9EURY</name>
<evidence type="ECO:0000313" key="4">
    <source>
        <dbReference type="EMBL" id="QCC53620.1"/>
    </source>
</evidence>
<keyword evidence="2" id="KW-0472">Membrane</keyword>
<dbReference type="Proteomes" id="UP000296822">
    <property type="component" value="Chromosome"/>
</dbReference>
<dbReference type="InterPro" id="IPR058486">
    <property type="entry name" value="DUF8173"/>
</dbReference>
<reference evidence="4 5" key="1">
    <citation type="journal article" date="2019" name="Nat. Commun.">
        <title>A new type of DNA phosphorothioation-based antiviral system in archaea.</title>
        <authorList>
            <person name="Xiong L."/>
            <person name="Liu S."/>
            <person name="Chen S."/>
            <person name="Xiao Y."/>
            <person name="Zhu B."/>
            <person name="Gao Y."/>
            <person name="Zhang Y."/>
            <person name="Chen B."/>
            <person name="Luo J."/>
            <person name="Deng Z."/>
            <person name="Chen X."/>
            <person name="Wang L."/>
            <person name="Chen S."/>
        </authorList>
    </citation>
    <scope>NUCLEOTIDE SEQUENCE [LARGE SCALE GENOMIC DNA]</scope>
    <source>
        <strain evidence="4 5">JCM 10635</strain>
    </source>
</reference>
<evidence type="ECO:0000256" key="2">
    <source>
        <dbReference type="SAM" id="Phobius"/>
    </source>
</evidence>
<dbReference type="KEGG" id="nbg:DV706_03445"/>
<evidence type="ECO:0000259" key="3">
    <source>
        <dbReference type="Pfam" id="PF26514"/>
    </source>
</evidence>
<keyword evidence="2" id="KW-0812">Transmembrane</keyword>